<dbReference type="PANTHER" id="PTHR10534">
    <property type="entry name" value="PYRIDOXAL KINASE"/>
    <property type="match status" value="1"/>
</dbReference>
<dbReference type="CDD" id="cd01173">
    <property type="entry name" value="pyridoxal_pyridoxamine_kinase"/>
    <property type="match status" value="1"/>
</dbReference>
<dbReference type="OrthoDB" id="9800808at2"/>
<organism evidence="7 8">
    <name type="scientific">Telmatospirillum siberiense</name>
    <dbReference type="NCBI Taxonomy" id="382514"/>
    <lineage>
        <taxon>Bacteria</taxon>
        <taxon>Pseudomonadati</taxon>
        <taxon>Pseudomonadota</taxon>
        <taxon>Alphaproteobacteria</taxon>
        <taxon>Rhodospirillales</taxon>
        <taxon>Rhodospirillaceae</taxon>
        <taxon>Telmatospirillum</taxon>
    </lineage>
</organism>
<evidence type="ECO:0000256" key="3">
    <source>
        <dbReference type="ARBA" id="ARBA00022741"/>
    </source>
</evidence>
<dbReference type="Proteomes" id="UP000233293">
    <property type="component" value="Unassembled WGS sequence"/>
</dbReference>
<feature type="domain" description="Pyridoxamine kinase/Phosphomethylpyrimidine kinase" evidence="6">
    <location>
        <begin position="73"/>
        <end position="261"/>
    </location>
</feature>
<accession>A0A2N3PY47</accession>
<protein>
    <recommendedName>
        <fullName evidence="1">pyridoxal kinase</fullName>
        <ecNumber evidence="1">2.7.1.35</ecNumber>
    </recommendedName>
</protein>
<dbReference type="GO" id="GO:0009443">
    <property type="term" value="P:pyridoxal 5'-phosphate salvage"/>
    <property type="evidence" value="ECO:0007669"/>
    <property type="project" value="InterPro"/>
</dbReference>
<dbReference type="Pfam" id="PF08543">
    <property type="entry name" value="Phos_pyr_kin"/>
    <property type="match status" value="1"/>
</dbReference>
<dbReference type="NCBIfam" id="NF004398">
    <property type="entry name" value="PRK05756.1"/>
    <property type="match status" value="1"/>
</dbReference>
<keyword evidence="4 7" id="KW-0418">Kinase</keyword>
<evidence type="ECO:0000256" key="1">
    <source>
        <dbReference type="ARBA" id="ARBA00012104"/>
    </source>
</evidence>
<dbReference type="AlphaFoldDB" id="A0A2N3PY47"/>
<sequence length="286" mass="30233">MNILSIQSSVAFGHVGNSAAVFPLQRLGHEVWPINTVQFSNHTGYGKWRGEVFPASHLADVLQGMDDRGALADCQAVLSGYLGDAAIGNVVLDAVERLRADNSRALYCCDPVMGDEGRGIFVRPDIPGFFTEKALPAADIATPNQFELELLTGIPIHSLADAVRAAQALRERGPSVVAITSLRAPAVPEGHLGSMVVSGQGAWLVDTPLLDFPILPNGAGDVFAALLLGRLMTGEAPAAALEKTVSGLYGLLTYTLSIGMRELALVAAQNELVHPSQLYQARQVAS</sequence>
<evidence type="ECO:0000259" key="6">
    <source>
        <dbReference type="Pfam" id="PF08543"/>
    </source>
</evidence>
<keyword evidence="8" id="KW-1185">Reference proteome</keyword>
<dbReference type="InterPro" id="IPR013749">
    <property type="entry name" value="PM/HMP-P_kinase-1"/>
</dbReference>
<dbReference type="GO" id="GO:0005829">
    <property type="term" value="C:cytosol"/>
    <property type="evidence" value="ECO:0007669"/>
    <property type="project" value="TreeGrafter"/>
</dbReference>
<comment type="caution">
    <text evidence="7">The sequence shown here is derived from an EMBL/GenBank/DDBJ whole genome shotgun (WGS) entry which is preliminary data.</text>
</comment>
<dbReference type="InterPro" id="IPR029056">
    <property type="entry name" value="Ribokinase-like"/>
</dbReference>
<evidence type="ECO:0000313" key="8">
    <source>
        <dbReference type="Proteomes" id="UP000233293"/>
    </source>
</evidence>
<gene>
    <name evidence="7" type="ORF">CWS72_06975</name>
</gene>
<keyword evidence="2" id="KW-0808">Transferase</keyword>
<dbReference type="Gene3D" id="3.40.1190.20">
    <property type="match status" value="1"/>
</dbReference>
<evidence type="ECO:0000256" key="4">
    <source>
        <dbReference type="ARBA" id="ARBA00022777"/>
    </source>
</evidence>
<reference evidence="8" key="1">
    <citation type="submission" date="2017-12" db="EMBL/GenBank/DDBJ databases">
        <title>Draft genome sequence of Telmatospirillum siberiense 26-4b1T, an acidotolerant peatland alphaproteobacterium potentially involved in sulfur cycling.</title>
        <authorList>
            <person name="Hausmann B."/>
            <person name="Pjevac P."/>
            <person name="Schreck K."/>
            <person name="Herbold C.W."/>
            <person name="Daims H."/>
            <person name="Wagner M."/>
            <person name="Pester M."/>
            <person name="Loy A."/>
        </authorList>
    </citation>
    <scope>NUCLEOTIDE SEQUENCE [LARGE SCALE GENOMIC DNA]</scope>
    <source>
        <strain evidence="8">26-4b1</strain>
    </source>
</reference>
<keyword evidence="3" id="KW-0547">Nucleotide-binding</keyword>
<dbReference type="EMBL" id="PIUM01000005">
    <property type="protein sequence ID" value="PKU25334.1"/>
    <property type="molecule type" value="Genomic_DNA"/>
</dbReference>
<dbReference type="InterPro" id="IPR004625">
    <property type="entry name" value="PyrdxlKinase"/>
</dbReference>
<evidence type="ECO:0000256" key="2">
    <source>
        <dbReference type="ARBA" id="ARBA00022679"/>
    </source>
</evidence>
<dbReference type="NCBIfam" id="TIGR00687">
    <property type="entry name" value="pyridox_kin"/>
    <property type="match status" value="1"/>
</dbReference>
<dbReference type="GO" id="GO:0005524">
    <property type="term" value="F:ATP binding"/>
    <property type="evidence" value="ECO:0007669"/>
    <property type="project" value="UniProtKB-KW"/>
</dbReference>
<keyword evidence="5" id="KW-0067">ATP-binding</keyword>
<name>A0A2N3PY47_9PROT</name>
<dbReference type="GO" id="GO:0008478">
    <property type="term" value="F:pyridoxal kinase activity"/>
    <property type="evidence" value="ECO:0007669"/>
    <property type="project" value="UniProtKB-EC"/>
</dbReference>
<evidence type="ECO:0000313" key="7">
    <source>
        <dbReference type="EMBL" id="PKU25334.1"/>
    </source>
</evidence>
<evidence type="ECO:0000256" key="5">
    <source>
        <dbReference type="ARBA" id="ARBA00022840"/>
    </source>
</evidence>
<proteinExistence type="predicted"/>
<dbReference type="EC" id="2.7.1.35" evidence="1"/>
<dbReference type="PANTHER" id="PTHR10534:SF2">
    <property type="entry name" value="PYRIDOXAL KINASE"/>
    <property type="match status" value="1"/>
</dbReference>
<dbReference type="SUPFAM" id="SSF53613">
    <property type="entry name" value="Ribokinase-like"/>
    <property type="match status" value="1"/>
</dbReference>
<dbReference type="RefSeq" id="WP_101249858.1">
    <property type="nucleotide sequence ID" value="NZ_PIUM01000005.1"/>
</dbReference>